<dbReference type="InterPro" id="IPR001173">
    <property type="entry name" value="Glyco_trans_2-like"/>
</dbReference>
<dbReference type="Proteomes" id="UP000238949">
    <property type="component" value="Unassembled WGS sequence"/>
</dbReference>
<name>A0A2S9V615_9ALTE</name>
<dbReference type="EMBL" id="PVNP01000198">
    <property type="protein sequence ID" value="PRO71854.1"/>
    <property type="molecule type" value="Genomic_DNA"/>
</dbReference>
<organism evidence="6 7">
    <name type="scientific">Alteromonas alba</name>
    <dbReference type="NCBI Taxonomy" id="2079529"/>
    <lineage>
        <taxon>Bacteria</taxon>
        <taxon>Pseudomonadati</taxon>
        <taxon>Pseudomonadota</taxon>
        <taxon>Gammaproteobacteria</taxon>
        <taxon>Alteromonadales</taxon>
        <taxon>Alteromonadaceae</taxon>
        <taxon>Alteromonas/Salinimonas group</taxon>
        <taxon>Alteromonas</taxon>
    </lineage>
</organism>
<sequence length="289" mass="32563">MSTEFSIVTIVKHRTQQLSNLLSSIERSSVIPKEVVIVWMTSPSDESLLSSEHFDIQHCFTTHSELPIAKARNRGFEACTTAKIIYLDVDCICPETLLQEMTAPLVNGKVTTANITDLPCKTEEVSESVLQGLAAIPVQAPKELPFVHFDATAFAITSDDFDRLGGFDTDYDGYGFSDVDFAMRCSQAGLTLVNTGRHVFKQFHMHFNPPLNHLCDLVANAELFKQKWSCYPFCDYFEKFAELGYVNADYEQAGIRVTRLASEEELDEFFIEQPCEEQPEVAEEMRQTA</sequence>
<reference evidence="7" key="1">
    <citation type="journal article" date="2020" name="Int. J. Syst. Evol. Microbiol.">
        <title>Alteromonas alba sp. nov., a marine bacterium isolated from the seawater of the West Pacific Ocean.</title>
        <authorList>
            <person name="Sun C."/>
            <person name="Wu Y.-H."/>
            <person name="Xamxidin M."/>
            <person name="Cheng H."/>
            <person name="Xu X.-W."/>
        </authorList>
    </citation>
    <scope>NUCLEOTIDE SEQUENCE [LARGE SCALE GENOMIC DNA]</scope>
    <source>
        <strain evidence="7">190</strain>
    </source>
</reference>
<evidence type="ECO:0000259" key="5">
    <source>
        <dbReference type="Pfam" id="PF02709"/>
    </source>
</evidence>
<dbReference type="GO" id="GO:0016757">
    <property type="term" value="F:glycosyltransferase activity"/>
    <property type="evidence" value="ECO:0007669"/>
    <property type="project" value="UniProtKB-KW"/>
</dbReference>
<comment type="caution">
    <text evidence="6">The sequence shown here is derived from an EMBL/GenBank/DDBJ whole genome shotgun (WGS) entry which is preliminary data.</text>
</comment>
<keyword evidence="2" id="KW-0328">Glycosyltransferase</keyword>
<gene>
    <name evidence="6" type="ORF">C6Y40_20420</name>
</gene>
<feature type="domain" description="Galactosyltransferase C-terminal" evidence="5">
    <location>
        <begin position="154"/>
        <end position="194"/>
    </location>
</feature>
<evidence type="ECO:0000259" key="4">
    <source>
        <dbReference type="Pfam" id="PF00535"/>
    </source>
</evidence>
<dbReference type="CDD" id="cd00761">
    <property type="entry name" value="Glyco_tranf_GTA_type"/>
    <property type="match status" value="1"/>
</dbReference>
<dbReference type="SUPFAM" id="SSF53448">
    <property type="entry name" value="Nucleotide-diphospho-sugar transferases"/>
    <property type="match status" value="1"/>
</dbReference>
<evidence type="ECO:0000256" key="2">
    <source>
        <dbReference type="ARBA" id="ARBA00022676"/>
    </source>
</evidence>
<evidence type="ECO:0008006" key="8">
    <source>
        <dbReference type="Google" id="ProtNLM"/>
    </source>
</evidence>
<evidence type="ECO:0000256" key="3">
    <source>
        <dbReference type="ARBA" id="ARBA00022679"/>
    </source>
</evidence>
<proteinExistence type="inferred from homology"/>
<keyword evidence="3" id="KW-0808">Transferase</keyword>
<evidence type="ECO:0000313" key="6">
    <source>
        <dbReference type="EMBL" id="PRO71854.1"/>
    </source>
</evidence>
<protein>
    <recommendedName>
        <fullName evidence="8">Glycosyltransferase 2-like prokaryotic type domain-containing protein</fullName>
    </recommendedName>
</protein>
<dbReference type="Pfam" id="PF00535">
    <property type="entry name" value="Glycos_transf_2"/>
    <property type="match status" value="1"/>
</dbReference>
<dbReference type="InterPro" id="IPR029044">
    <property type="entry name" value="Nucleotide-diphossugar_trans"/>
</dbReference>
<accession>A0A2S9V615</accession>
<dbReference type="AlphaFoldDB" id="A0A2S9V615"/>
<evidence type="ECO:0000256" key="1">
    <source>
        <dbReference type="ARBA" id="ARBA00006739"/>
    </source>
</evidence>
<dbReference type="Pfam" id="PF02709">
    <property type="entry name" value="Glyco_transf_7C"/>
    <property type="match status" value="1"/>
</dbReference>
<dbReference type="OrthoDB" id="6653642at2"/>
<keyword evidence="7" id="KW-1185">Reference proteome</keyword>
<dbReference type="PANTHER" id="PTHR43179:SF12">
    <property type="entry name" value="GALACTOFURANOSYLTRANSFERASE GLFT2"/>
    <property type="match status" value="1"/>
</dbReference>
<feature type="domain" description="Glycosyltransferase 2-like" evidence="4">
    <location>
        <begin position="6"/>
        <end position="109"/>
    </location>
</feature>
<dbReference type="PANTHER" id="PTHR43179">
    <property type="entry name" value="RHAMNOSYLTRANSFERASE WBBL"/>
    <property type="match status" value="1"/>
</dbReference>
<comment type="similarity">
    <text evidence="1">Belongs to the glycosyltransferase 2 family.</text>
</comment>
<dbReference type="InterPro" id="IPR027791">
    <property type="entry name" value="Galactosyl_T_C"/>
</dbReference>
<evidence type="ECO:0000313" key="7">
    <source>
        <dbReference type="Proteomes" id="UP000238949"/>
    </source>
</evidence>
<dbReference type="Gene3D" id="3.90.550.10">
    <property type="entry name" value="Spore Coat Polysaccharide Biosynthesis Protein SpsA, Chain A"/>
    <property type="match status" value="1"/>
</dbReference>
<dbReference type="RefSeq" id="WP_105936240.1">
    <property type="nucleotide sequence ID" value="NZ_PVNP01000198.1"/>
</dbReference>